<dbReference type="EMBL" id="JMKJ01000589">
    <property type="protein sequence ID" value="KGG50286.1"/>
    <property type="molecule type" value="Genomic_DNA"/>
</dbReference>
<evidence type="ECO:0000313" key="2">
    <source>
        <dbReference type="EMBL" id="KGG50286.1"/>
    </source>
</evidence>
<evidence type="ECO:0000313" key="3">
    <source>
        <dbReference type="Proteomes" id="UP000029725"/>
    </source>
</evidence>
<protein>
    <submittedName>
        <fullName evidence="2">Uncharacterized protein</fullName>
    </submittedName>
</protein>
<dbReference type="Proteomes" id="UP000029725">
    <property type="component" value="Unassembled WGS sequence"/>
</dbReference>
<feature type="region of interest" description="Disordered" evidence="1">
    <location>
        <begin position="310"/>
        <end position="348"/>
    </location>
</feature>
<evidence type="ECO:0000256" key="1">
    <source>
        <dbReference type="SAM" id="MobiDB-lite"/>
    </source>
</evidence>
<gene>
    <name evidence="2" type="ORF">DI09_79p90</name>
</gene>
<dbReference type="RefSeq" id="XP_013236730.1">
    <property type="nucleotide sequence ID" value="XM_013381276.1"/>
</dbReference>
<reference evidence="2 3" key="1">
    <citation type="submission" date="2014-04" db="EMBL/GenBank/DDBJ databases">
        <title>A new species of microsporidia sheds light on the evolution of extreme parasitism.</title>
        <authorList>
            <person name="Haag K.L."/>
            <person name="James T.Y."/>
            <person name="Larsson R."/>
            <person name="Schaer T.M."/>
            <person name="Refardt D."/>
            <person name="Pombert J.-F."/>
            <person name="Ebert D."/>
        </authorList>
    </citation>
    <scope>NUCLEOTIDE SEQUENCE [LARGE SCALE GENOMIC DNA]</scope>
    <source>
        <strain evidence="2 3">UGP3</strain>
        <tissue evidence="2">Spores</tissue>
    </source>
</reference>
<comment type="caution">
    <text evidence="2">The sequence shown here is derived from an EMBL/GenBank/DDBJ whole genome shotgun (WGS) entry which is preliminary data.</text>
</comment>
<dbReference type="VEuPathDB" id="MicrosporidiaDB:DI09_79p90"/>
<sequence length="422" mass="47831">MAPIKRNWTFSLQNAFQHFRCFHSKAWISNWRLQNILTSTEHKHQSNSLKYPQIELDQSIVGARRSRNRLGISSLLDTRTSQIHNCENVSSAQPKALFIPRPKVPSNHPDSAFTADLAIQKPSVRINARDPSWAVDFQSPPRFQNHQLPSPGSRLDLENCRILNLAERQADKAMNIEVNKIQRQTALQRRERALHAKQKKGSITKEAMILKEISCTKDGLALAKRGDKMASLKATMDVIQKEILSKKKRSITLIYVDLRNISPCVHQELICPCDEILSQEFPSNFLTKFNENGCSLPVVDEKQTFYGNSSPIKHLSNDEDDDEEIDSVYSLSSSEGDGDDDSIDEKLDRDDEIYVEKPVLSPKLKRKLSPSKSKTKVSEDIDKIFEGCNFVSSSSSPATDPGDSERRRQLVVDFFEGKKSSF</sequence>
<keyword evidence="3" id="KW-1185">Reference proteome</keyword>
<organism evidence="2 3">
    <name type="scientific">Mitosporidium daphniae</name>
    <dbReference type="NCBI Taxonomy" id="1485682"/>
    <lineage>
        <taxon>Eukaryota</taxon>
        <taxon>Fungi</taxon>
        <taxon>Fungi incertae sedis</taxon>
        <taxon>Microsporidia</taxon>
        <taxon>Mitosporidium</taxon>
    </lineage>
</organism>
<dbReference type="AlphaFoldDB" id="A0A098VRC7"/>
<proteinExistence type="predicted"/>
<name>A0A098VRC7_9MICR</name>
<dbReference type="GeneID" id="25260836"/>
<dbReference type="HOGENOM" id="CLU_650670_0_0_1"/>
<accession>A0A098VRC7</accession>